<gene>
    <name evidence="2" type="ORF">PVMG_06249</name>
</gene>
<sequence length="294" mass="35059">MYKIEKYIKIYFYLVLPKTIKLTVQIILAIFIYAHGVIELILNYNNYFFIKKLMSFKYNSVHKFPHLKSVISTKKEHTSSTNKSSCENYITRRLNGFKDQDHLFRKTCTKIADNLTEILSDSTSTELNFCKYMNYMLYNTLNSMNPFHYYVLLHHFYSEIEKFRGCLQYKENIDNNTYEELKILYELYDDFIEFKKESLMKNDEPCKHGTKCVEHYTTYAKKCKNNYNNNFCMILIDFRKEYEDCKKKVKKCEDSMKYLEPIISESSSPFLISTAAMSAISVALFVSYKVITHF</sequence>
<evidence type="ECO:0008006" key="4">
    <source>
        <dbReference type="Google" id="ProtNLM"/>
    </source>
</evidence>
<keyword evidence="1" id="KW-0472">Membrane</keyword>
<dbReference type="EMBL" id="KQ234979">
    <property type="protein sequence ID" value="KMZ95637.1"/>
    <property type="molecule type" value="Genomic_DNA"/>
</dbReference>
<protein>
    <recommendedName>
        <fullName evidence="4">Variable surface protein</fullName>
    </recommendedName>
</protein>
<keyword evidence="1" id="KW-1133">Transmembrane helix</keyword>
<accession>A0A0J9TLL3</accession>
<name>A0A0J9TLL3_PLAVI</name>
<keyword evidence="1" id="KW-0812">Transmembrane</keyword>
<dbReference type="AlphaFoldDB" id="A0A0J9TLL3"/>
<dbReference type="Proteomes" id="UP000053776">
    <property type="component" value="Unassembled WGS sequence"/>
</dbReference>
<reference evidence="2 3" key="1">
    <citation type="submission" date="2011-08" db="EMBL/GenBank/DDBJ databases">
        <title>The Genome Sequence of Plasmodium vivax Mauritania I.</title>
        <authorList>
            <consortium name="The Broad Institute Genome Sequencing Platform"/>
            <consortium name="The Broad Institute Genome Sequencing Center for Infectious Disease"/>
            <person name="Neafsey D."/>
            <person name="Carlton J."/>
            <person name="Barnwell J."/>
            <person name="Collins W."/>
            <person name="Escalante A."/>
            <person name="Mullikin J."/>
            <person name="Saul A."/>
            <person name="Guigo R."/>
            <person name="Camara F."/>
            <person name="Young S.K."/>
            <person name="Zeng Q."/>
            <person name="Gargeya S."/>
            <person name="Fitzgerald M."/>
            <person name="Haas B."/>
            <person name="Abouelleil A."/>
            <person name="Alvarado L."/>
            <person name="Arachchi H.M."/>
            <person name="Berlin A."/>
            <person name="Brown A."/>
            <person name="Chapman S.B."/>
            <person name="Chen Z."/>
            <person name="Dunbar C."/>
            <person name="Freedman E."/>
            <person name="Gearin G."/>
            <person name="Gellesch M."/>
            <person name="Goldberg J."/>
            <person name="Griggs A."/>
            <person name="Gujja S."/>
            <person name="Heiman D."/>
            <person name="Howarth C."/>
            <person name="Larson L."/>
            <person name="Lui A."/>
            <person name="MacDonald P.J.P."/>
            <person name="Montmayeur A."/>
            <person name="Murphy C."/>
            <person name="Neiman D."/>
            <person name="Pearson M."/>
            <person name="Priest M."/>
            <person name="Roberts A."/>
            <person name="Saif S."/>
            <person name="Shea T."/>
            <person name="Shenoy N."/>
            <person name="Sisk P."/>
            <person name="Stolte C."/>
            <person name="Sykes S."/>
            <person name="Wortman J."/>
            <person name="Nusbaum C."/>
            <person name="Birren B."/>
        </authorList>
    </citation>
    <scope>NUCLEOTIDE SEQUENCE [LARGE SCALE GENOMIC DNA]</scope>
    <source>
        <strain evidence="2 3">Mauritania I</strain>
    </source>
</reference>
<organism evidence="2 3">
    <name type="scientific">Plasmodium vivax Mauritania I</name>
    <dbReference type="NCBI Taxonomy" id="1035515"/>
    <lineage>
        <taxon>Eukaryota</taxon>
        <taxon>Sar</taxon>
        <taxon>Alveolata</taxon>
        <taxon>Apicomplexa</taxon>
        <taxon>Aconoidasida</taxon>
        <taxon>Haemosporida</taxon>
        <taxon>Plasmodiidae</taxon>
        <taxon>Plasmodium</taxon>
        <taxon>Plasmodium (Plasmodium)</taxon>
    </lineage>
</organism>
<evidence type="ECO:0000256" key="1">
    <source>
        <dbReference type="SAM" id="Phobius"/>
    </source>
</evidence>
<proteinExistence type="predicted"/>
<feature type="transmembrane region" description="Helical" evidence="1">
    <location>
        <begin position="22"/>
        <end position="44"/>
    </location>
</feature>
<evidence type="ECO:0000313" key="3">
    <source>
        <dbReference type="Proteomes" id="UP000053776"/>
    </source>
</evidence>
<evidence type="ECO:0000313" key="2">
    <source>
        <dbReference type="EMBL" id="KMZ95637.1"/>
    </source>
</evidence>